<dbReference type="PROSITE" id="PS51340">
    <property type="entry name" value="MOSC"/>
    <property type="match status" value="1"/>
</dbReference>
<dbReference type="PANTHER" id="PTHR36930">
    <property type="entry name" value="METAL-SULFUR CLUSTER BIOSYNTHESIS PROTEINS YUAD-RELATED"/>
    <property type="match status" value="1"/>
</dbReference>
<reference evidence="2 3" key="1">
    <citation type="submission" date="2023-03" db="EMBL/GenBank/DDBJ databases">
        <title>Roseibium porphyridii sp. nov. and Roseibium rhodosorbium sp. nov. isolated from marine algae, Porphyridium cruentum and Rhodosorus marinus, respectively.</title>
        <authorList>
            <person name="Lee M.W."/>
            <person name="Choi B.J."/>
            <person name="Lee J.K."/>
            <person name="Choi D.G."/>
            <person name="Baek J.H."/>
            <person name="Bayburt H."/>
            <person name="Kim J.M."/>
            <person name="Han D.M."/>
            <person name="Kim K.H."/>
            <person name="Jeon C.O."/>
        </authorList>
    </citation>
    <scope>NUCLEOTIDE SEQUENCE [LARGE SCALE GENOMIC DNA]</scope>
    <source>
        <strain evidence="2 3">KMA01</strain>
    </source>
</reference>
<gene>
    <name evidence="2" type="ORF">K1718_00155</name>
</gene>
<proteinExistence type="predicted"/>
<evidence type="ECO:0000313" key="3">
    <source>
        <dbReference type="Proteomes" id="UP001209803"/>
    </source>
</evidence>
<evidence type="ECO:0000313" key="2">
    <source>
        <dbReference type="EMBL" id="WFE89809.1"/>
    </source>
</evidence>
<dbReference type="Gene3D" id="2.40.33.20">
    <property type="entry name" value="PK beta-barrel domain-like"/>
    <property type="match status" value="1"/>
</dbReference>
<dbReference type="PANTHER" id="PTHR36930:SF1">
    <property type="entry name" value="MOSC DOMAIN-CONTAINING PROTEIN"/>
    <property type="match status" value="1"/>
</dbReference>
<sequence length="148" mass="16062">MTIHVAKSAGASMQQLSQARCHAGKGIEGDRYFLGRGKFSSFPDAADLTLMASETLSMVQDVHGEIIGEGEHRRNLTTAGVPLQELVGQDFLIGSVLVSGIRLNKPCRYLQMLLKKPVIDLLGDDCGLHCKILRDGTINSGDSIVPRW</sequence>
<evidence type="ECO:0000259" key="1">
    <source>
        <dbReference type="PROSITE" id="PS51340"/>
    </source>
</evidence>
<accession>A0ABY8F4W7</accession>
<dbReference type="InterPro" id="IPR005302">
    <property type="entry name" value="MoCF_Sase_C"/>
</dbReference>
<dbReference type="RefSeq" id="WP_265680164.1">
    <property type="nucleotide sequence ID" value="NZ_CP120863.1"/>
</dbReference>
<protein>
    <submittedName>
        <fullName evidence="2">MOSC domain-containing protein</fullName>
    </submittedName>
</protein>
<organism evidence="2 3">
    <name type="scientific">Roseibium porphyridii</name>
    <dbReference type="NCBI Taxonomy" id="2866279"/>
    <lineage>
        <taxon>Bacteria</taxon>
        <taxon>Pseudomonadati</taxon>
        <taxon>Pseudomonadota</taxon>
        <taxon>Alphaproteobacteria</taxon>
        <taxon>Hyphomicrobiales</taxon>
        <taxon>Stappiaceae</taxon>
        <taxon>Roseibium</taxon>
    </lineage>
</organism>
<dbReference type="SUPFAM" id="SSF50800">
    <property type="entry name" value="PK beta-barrel domain-like"/>
    <property type="match status" value="1"/>
</dbReference>
<keyword evidence="3" id="KW-1185">Reference proteome</keyword>
<name>A0ABY8F4W7_9HYPH</name>
<feature type="domain" description="MOSC" evidence="1">
    <location>
        <begin position="13"/>
        <end position="147"/>
    </location>
</feature>
<dbReference type="Proteomes" id="UP001209803">
    <property type="component" value="Chromosome"/>
</dbReference>
<dbReference type="EMBL" id="CP120863">
    <property type="protein sequence ID" value="WFE89809.1"/>
    <property type="molecule type" value="Genomic_DNA"/>
</dbReference>
<dbReference type="InterPro" id="IPR052716">
    <property type="entry name" value="MOSC_domain"/>
</dbReference>
<dbReference type="InterPro" id="IPR011037">
    <property type="entry name" value="Pyrv_Knase-like_insert_dom_sf"/>
</dbReference>
<dbReference type="Pfam" id="PF03473">
    <property type="entry name" value="MOSC"/>
    <property type="match status" value="1"/>
</dbReference>